<name>A0A7S1A418_NOCSC</name>
<evidence type="ECO:0000313" key="2">
    <source>
        <dbReference type="EMBL" id="CAD8841074.1"/>
    </source>
</evidence>
<feature type="region of interest" description="Disordered" evidence="1">
    <location>
        <begin position="100"/>
        <end position="135"/>
    </location>
</feature>
<feature type="region of interest" description="Disordered" evidence="1">
    <location>
        <begin position="52"/>
        <end position="77"/>
    </location>
</feature>
<dbReference type="AlphaFoldDB" id="A0A7S1A418"/>
<accession>A0A7S1A418</accession>
<feature type="compositionally biased region" description="Polar residues" evidence="1">
    <location>
        <begin position="14"/>
        <end position="32"/>
    </location>
</feature>
<feature type="region of interest" description="Disordered" evidence="1">
    <location>
        <begin position="274"/>
        <end position="318"/>
    </location>
</feature>
<feature type="region of interest" description="Disordered" evidence="1">
    <location>
        <begin position="1"/>
        <end position="38"/>
    </location>
</feature>
<organism evidence="2">
    <name type="scientific">Noctiluca scintillans</name>
    <name type="common">Sea sparkle</name>
    <name type="synonym">Red tide dinoflagellate</name>
    <dbReference type="NCBI Taxonomy" id="2966"/>
    <lineage>
        <taxon>Eukaryota</taxon>
        <taxon>Sar</taxon>
        <taxon>Alveolata</taxon>
        <taxon>Dinophyceae</taxon>
        <taxon>Noctilucales</taxon>
        <taxon>Noctilucaceae</taxon>
        <taxon>Noctiluca</taxon>
    </lineage>
</organism>
<feature type="compositionally biased region" description="Polar residues" evidence="1">
    <location>
        <begin position="65"/>
        <end position="77"/>
    </location>
</feature>
<proteinExistence type="predicted"/>
<protein>
    <submittedName>
        <fullName evidence="2">Uncharacterized protein</fullName>
    </submittedName>
</protein>
<sequence length="501" mass="54051">MVSQQELPRVPASASFSSRNVRSHTQLTQSAHTAPVRSTGVQALLGTMGRGVMAHNPRRSGSCGGTSPSSQQSSLTAKAQVSRPCCASLSLTDARQVPSFRRVSATDQSRELGSKLPGHASPCTPGTQGQFDFRTRPLSTPSLRLSSESCKARTMVSPSLASPKSSSNKAFVDLLGGGSPLVDTISSHLVDVHAKILKAVAMREEEWCRVVRRLEDAPKVENGLCKTPSMTPSTYSDDTSNTEVLSNTHVQQSLHDAQSAIAHSASTLLDSFRAERSEVPSCPPLEPHTQPRHPETLTQQPTQRETQAPAQAQAQAQAQARVEELERRLKEVLASTEAACASRVEEVQKALDTERQQSERLRQTLTEAEDESRFALEAAEEATAMGADIRRVYHMWDAERSALEALHKNLRDVDAERFEATNLADRLAAVALRCVADTEGTGLPSVAKAVEEALCDLSCEENLARCCSENGAAMTDTKLAAGLSALHQRVEALQRRAAEGC</sequence>
<evidence type="ECO:0000256" key="1">
    <source>
        <dbReference type="SAM" id="MobiDB-lite"/>
    </source>
</evidence>
<gene>
    <name evidence="2" type="ORF">NSCI0253_LOCUS15422</name>
</gene>
<reference evidence="2" key="1">
    <citation type="submission" date="2021-01" db="EMBL/GenBank/DDBJ databases">
        <authorList>
            <person name="Corre E."/>
            <person name="Pelletier E."/>
            <person name="Niang G."/>
            <person name="Scheremetjew M."/>
            <person name="Finn R."/>
            <person name="Kale V."/>
            <person name="Holt S."/>
            <person name="Cochrane G."/>
            <person name="Meng A."/>
            <person name="Brown T."/>
            <person name="Cohen L."/>
        </authorList>
    </citation>
    <scope>NUCLEOTIDE SEQUENCE</scope>
</reference>
<feature type="region of interest" description="Disordered" evidence="1">
    <location>
        <begin position="222"/>
        <end position="243"/>
    </location>
</feature>
<feature type="compositionally biased region" description="Low complexity" evidence="1">
    <location>
        <begin position="299"/>
        <end position="318"/>
    </location>
</feature>
<feature type="compositionally biased region" description="Polar residues" evidence="1">
    <location>
        <begin position="228"/>
        <end position="243"/>
    </location>
</feature>
<dbReference type="EMBL" id="HBFQ01021994">
    <property type="protein sequence ID" value="CAD8841074.1"/>
    <property type="molecule type" value="Transcribed_RNA"/>
</dbReference>